<evidence type="ECO:0000313" key="10">
    <source>
        <dbReference type="Proteomes" id="UP000678228"/>
    </source>
</evidence>
<dbReference type="SUPFAM" id="SSF51215">
    <property type="entry name" value="Regulatory protein AraC"/>
    <property type="match status" value="1"/>
</dbReference>
<keyword evidence="6" id="KW-0326">Glycosidase</keyword>
<dbReference type="InterPro" id="IPR049166">
    <property type="entry name" value="GH39_cat"/>
</dbReference>
<protein>
    <submittedName>
        <fullName evidence="9">Helix-turn-helix domain-containing protein</fullName>
    </submittedName>
</protein>
<dbReference type="InterPro" id="IPR003313">
    <property type="entry name" value="AraC-bd"/>
</dbReference>
<dbReference type="PRINTS" id="PR00745">
    <property type="entry name" value="GLHYDRLASE39"/>
</dbReference>
<dbReference type="GO" id="GO:0005975">
    <property type="term" value="P:carbohydrate metabolic process"/>
    <property type="evidence" value="ECO:0007669"/>
    <property type="project" value="InterPro"/>
</dbReference>
<dbReference type="CDD" id="cd02208">
    <property type="entry name" value="cupin_RmlC-like"/>
    <property type="match status" value="1"/>
</dbReference>
<evidence type="ECO:0000256" key="3">
    <source>
        <dbReference type="ARBA" id="ARBA00023015"/>
    </source>
</evidence>
<proteinExistence type="inferred from homology"/>
<evidence type="ECO:0000256" key="1">
    <source>
        <dbReference type="ARBA" id="ARBA00008875"/>
    </source>
</evidence>
<keyword evidence="10" id="KW-1185">Reference proteome</keyword>
<dbReference type="Gene3D" id="2.60.120.10">
    <property type="entry name" value="Jelly Rolls"/>
    <property type="match status" value="1"/>
</dbReference>
<dbReference type="EMBL" id="JAGKSQ010000009">
    <property type="protein sequence ID" value="MBP3953007.1"/>
    <property type="molecule type" value="Genomic_DNA"/>
</dbReference>
<dbReference type="Pfam" id="PF02311">
    <property type="entry name" value="AraC_binding"/>
    <property type="match status" value="1"/>
</dbReference>
<dbReference type="InterPro" id="IPR017853">
    <property type="entry name" value="GH"/>
</dbReference>
<keyword evidence="3" id="KW-0805">Transcription regulation</keyword>
<dbReference type="InterPro" id="IPR018062">
    <property type="entry name" value="HTH_AraC-typ_CS"/>
</dbReference>
<feature type="domain" description="HTH araC/xylS-type" evidence="8">
    <location>
        <begin position="177"/>
        <end position="276"/>
    </location>
</feature>
<reference evidence="9" key="1">
    <citation type="submission" date="2021-03" db="EMBL/GenBank/DDBJ databases">
        <title>Bacillus suaedae sp. nov., isolated from Suaeda aralocaspica.</title>
        <authorList>
            <person name="Lei R.F.R."/>
        </authorList>
    </citation>
    <scope>NUCLEOTIDE SEQUENCE</scope>
    <source>
        <strain evidence="9">YZJH907-2</strain>
    </source>
</reference>
<evidence type="ECO:0000256" key="2">
    <source>
        <dbReference type="ARBA" id="ARBA00022801"/>
    </source>
</evidence>
<feature type="active site" description="Proton donor" evidence="7">
    <location>
        <position position="475"/>
    </location>
</feature>
<dbReference type="InterPro" id="IPR014710">
    <property type="entry name" value="RmlC-like_jellyroll"/>
</dbReference>
<dbReference type="PROSITE" id="PS00041">
    <property type="entry name" value="HTH_ARAC_FAMILY_1"/>
    <property type="match status" value="1"/>
</dbReference>
<dbReference type="Gene3D" id="3.20.20.80">
    <property type="entry name" value="Glycosidases"/>
    <property type="match status" value="1"/>
</dbReference>
<dbReference type="Pfam" id="PF01229">
    <property type="entry name" value="Glyco_hydro_39"/>
    <property type="match status" value="1"/>
</dbReference>
<dbReference type="InterPro" id="IPR018060">
    <property type="entry name" value="HTH_AraC"/>
</dbReference>
<dbReference type="PANTHER" id="PTHR43280:SF2">
    <property type="entry name" value="HTH-TYPE TRANSCRIPTIONAL REGULATOR EXSA"/>
    <property type="match status" value="1"/>
</dbReference>
<evidence type="ECO:0000259" key="8">
    <source>
        <dbReference type="PROSITE" id="PS01124"/>
    </source>
</evidence>
<sequence>MRYQYELIDYQVDLPINIFTHTVESFPYHWHEATEILFVLEGELEIRVNQDNFHLKMGDIFLVNDNELHFINSRTFFGKTQVLVLQFDTRYFKKFGIDVEQKRFYLNSSEVEEGSMYVLDEIKHLLANMMDLILNGKQLYHLKIQIMLLDLLVILLEHFEIPTKTKKKRMEEDQRLVEILQFMNSHCIDSQFGLQDIAREFSLNPHYLSRYFKSNVGVSLKKYLDNMRLNKSLFTLQTTEETVTVIALKFGFPDSKAYYRVFKEVLGITPIQYREQYRTELKKDNTEDYLSINSKESFGNLFKYLDRKNSNQSPIDKNETTTIDVSKSMKKLNRSFTKLMTFGFAPHALRKDFHNQLKQIQNEIGFEYVRFHGIFSDQLLVYNEKPDGSYYFNFNHIDSLLDNLLDVGLKPFIEIGFMPRDMASTEDKIFWWDAYVSPPKDMKRWLKLLDTFFRHLINRYGLQAVRTWYFEFWNEPEVQYFWSGTRQEFFTFYAETYRCIKTIDSEIKIGGFGIIDFRKHQNWLVDFDEFMKSEKVGLDFFSFHVYNLSRNPLQKSNLLKTIDGTEVTGDVIQKLGESGAITLGDEHNFSTSIDQIVEKCKELTSINKELWITEWNANSDSRDLVHDTCYMGTFIIKNVIENSEKVKGMGFWTFTDIFDEFQLEQPLFHGGFGLMTYNGIKKAGYHAFFFLSKLGEDLVLKKENMIVTRRGEDYQILLFNYIHPNQLYRRFDYSQLSPTSRYKVFENEYVKSFELSIENLHGDYIIKKKFVNRQQGSSYDAWVDMGAPIDLDKDTMKYIKGKAEPGVKIEYKSIQNKYSLQTSLQPHEIQLFEIKRRY</sequence>
<dbReference type="InterPro" id="IPR000514">
    <property type="entry name" value="Glyco_hydro_39"/>
</dbReference>
<keyword evidence="5" id="KW-0804">Transcription</keyword>
<dbReference type="SUPFAM" id="SSF46689">
    <property type="entry name" value="Homeodomain-like"/>
    <property type="match status" value="1"/>
</dbReference>
<dbReference type="SUPFAM" id="SSF51011">
    <property type="entry name" value="Glycosyl hydrolase domain"/>
    <property type="match status" value="1"/>
</dbReference>
<name>A0A941AQP8_9BACI</name>
<organism evidence="9 10">
    <name type="scientific">Halalkalibacter suaedae</name>
    <dbReference type="NCBI Taxonomy" id="2822140"/>
    <lineage>
        <taxon>Bacteria</taxon>
        <taxon>Bacillati</taxon>
        <taxon>Bacillota</taxon>
        <taxon>Bacilli</taxon>
        <taxon>Bacillales</taxon>
        <taxon>Bacillaceae</taxon>
        <taxon>Halalkalibacter</taxon>
    </lineage>
</organism>
<dbReference type="Gene3D" id="1.10.10.60">
    <property type="entry name" value="Homeodomain-like"/>
    <property type="match status" value="2"/>
</dbReference>
<comment type="caution">
    <text evidence="9">The sequence shown here is derived from an EMBL/GenBank/DDBJ whole genome shotgun (WGS) entry which is preliminary data.</text>
</comment>
<dbReference type="GO" id="GO:0043565">
    <property type="term" value="F:sequence-specific DNA binding"/>
    <property type="evidence" value="ECO:0007669"/>
    <property type="project" value="InterPro"/>
</dbReference>
<dbReference type="PROSITE" id="PS01124">
    <property type="entry name" value="HTH_ARAC_FAMILY_2"/>
    <property type="match status" value="1"/>
</dbReference>
<keyword evidence="2" id="KW-0378">Hydrolase</keyword>
<dbReference type="GO" id="GO:0003700">
    <property type="term" value="F:DNA-binding transcription factor activity"/>
    <property type="evidence" value="ECO:0007669"/>
    <property type="project" value="InterPro"/>
</dbReference>
<evidence type="ECO:0000313" key="9">
    <source>
        <dbReference type="EMBL" id="MBP3953007.1"/>
    </source>
</evidence>
<dbReference type="SUPFAM" id="SSF51445">
    <property type="entry name" value="(Trans)glycosidases"/>
    <property type="match status" value="1"/>
</dbReference>
<dbReference type="InterPro" id="IPR037923">
    <property type="entry name" value="HTH-like"/>
</dbReference>
<gene>
    <name evidence="9" type="ORF">J7W16_17945</name>
</gene>
<dbReference type="PANTHER" id="PTHR43280">
    <property type="entry name" value="ARAC-FAMILY TRANSCRIPTIONAL REGULATOR"/>
    <property type="match status" value="1"/>
</dbReference>
<dbReference type="Pfam" id="PF12833">
    <property type="entry name" value="HTH_18"/>
    <property type="match status" value="1"/>
</dbReference>
<dbReference type="InterPro" id="IPR009057">
    <property type="entry name" value="Homeodomain-like_sf"/>
</dbReference>
<dbReference type="GO" id="GO:0004553">
    <property type="term" value="F:hydrolase activity, hydrolyzing O-glycosyl compounds"/>
    <property type="evidence" value="ECO:0007669"/>
    <property type="project" value="InterPro"/>
</dbReference>
<accession>A0A941AQP8</accession>
<dbReference type="Gene3D" id="2.60.40.1500">
    <property type="entry name" value="Glycosyl hydrolase domain, family 39"/>
    <property type="match status" value="1"/>
</dbReference>
<dbReference type="Proteomes" id="UP000678228">
    <property type="component" value="Unassembled WGS sequence"/>
</dbReference>
<dbReference type="AlphaFoldDB" id="A0A941AQP8"/>
<evidence type="ECO:0000256" key="5">
    <source>
        <dbReference type="ARBA" id="ARBA00023163"/>
    </source>
</evidence>
<evidence type="ECO:0000256" key="4">
    <source>
        <dbReference type="ARBA" id="ARBA00023125"/>
    </source>
</evidence>
<comment type="similarity">
    <text evidence="1">Belongs to the glycosyl hydrolase 39 family.</text>
</comment>
<evidence type="ECO:0000256" key="7">
    <source>
        <dbReference type="PIRSR" id="PIRSR600514-1"/>
    </source>
</evidence>
<dbReference type="RefSeq" id="WP_210598865.1">
    <property type="nucleotide sequence ID" value="NZ_JAGKSQ010000009.1"/>
</dbReference>
<keyword evidence="4" id="KW-0238">DNA-binding</keyword>
<evidence type="ECO:0000256" key="6">
    <source>
        <dbReference type="ARBA" id="ARBA00023295"/>
    </source>
</evidence>
<dbReference type="SMART" id="SM00342">
    <property type="entry name" value="HTH_ARAC"/>
    <property type="match status" value="1"/>
</dbReference>